<dbReference type="OrthoDB" id="7190810at2"/>
<name>A0A5C4N6M0_9RHOB</name>
<gene>
    <name evidence="1" type="ORF">FHG71_20490</name>
</gene>
<reference evidence="1 2" key="1">
    <citation type="submission" date="2019-06" db="EMBL/GenBank/DDBJ databases">
        <authorList>
            <person name="Jiang L."/>
        </authorList>
    </citation>
    <scope>NUCLEOTIDE SEQUENCE [LARGE SCALE GENOMIC DNA]</scope>
    <source>
        <strain evidence="1 2">YIM 48858</strain>
    </source>
</reference>
<dbReference type="RefSeq" id="WP_139083556.1">
    <property type="nucleotide sequence ID" value="NZ_VDFV01000060.1"/>
</dbReference>
<protein>
    <recommendedName>
        <fullName evidence="3">Phasin family protein</fullName>
    </recommendedName>
</protein>
<dbReference type="EMBL" id="VDFV01000060">
    <property type="protein sequence ID" value="TNC62061.1"/>
    <property type="molecule type" value="Genomic_DNA"/>
</dbReference>
<dbReference type="AlphaFoldDB" id="A0A5C4N6M0"/>
<comment type="caution">
    <text evidence="1">The sequence shown here is derived from an EMBL/GenBank/DDBJ whole genome shotgun (WGS) entry which is preliminary data.</text>
</comment>
<organism evidence="1 2">
    <name type="scientific">Rubellimicrobium roseum</name>
    <dbReference type="NCBI Taxonomy" id="687525"/>
    <lineage>
        <taxon>Bacteria</taxon>
        <taxon>Pseudomonadati</taxon>
        <taxon>Pseudomonadota</taxon>
        <taxon>Alphaproteobacteria</taxon>
        <taxon>Rhodobacterales</taxon>
        <taxon>Roseobacteraceae</taxon>
        <taxon>Rubellimicrobium</taxon>
    </lineage>
</organism>
<sequence>MSIAQEAWTELMKAGFGLVSTSLQVSEMMVASSSVIGARMTIMGQAARRPAERDYAEITGMVAEKVVAVSKVNQALVDQWSAMLLDASEQAHHLGCHALSGRPLSARDYSSLIEHWLAHGTRMVTRTMGAGGLALAPVHQQATANARRLGR</sequence>
<evidence type="ECO:0000313" key="2">
    <source>
        <dbReference type="Proteomes" id="UP000305709"/>
    </source>
</evidence>
<evidence type="ECO:0008006" key="3">
    <source>
        <dbReference type="Google" id="ProtNLM"/>
    </source>
</evidence>
<proteinExistence type="predicted"/>
<accession>A0A5C4N6M0</accession>
<dbReference type="Proteomes" id="UP000305709">
    <property type="component" value="Unassembled WGS sequence"/>
</dbReference>
<evidence type="ECO:0000313" key="1">
    <source>
        <dbReference type="EMBL" id="TNC62061.1"/>
    </source>
</evidence>
<keyword evidence="2" id="KW-1185">Reference proteome</keyword>